<name>A0ACC2WUB8_9TREE</name>
<protein>
    <submittedName>
        <fullName evidence="1">Uncharacterized protein</fullName>
    </submittedName>
</protein>
<comment type="caution">
    <text evidence="1">The sequence shown here is derived from an EMBL/GenBank/DDBJ whole genome shotgun (WGS) entry which is preliminary data.</text>
</comment>
<evidence type="ECO:0000313" key="1">
    <source>
        <dbReference type="EMBL" id="KAJ9115237.1"/>
    </source>
</evidence>
<organism evidence="1 2">
    <name type="scientific">Naganishia adeliensis</name>
    <dbReference type="NCBI Taxonomy" id="92952"/>
    <lineage>
        <taxon>Eukaryota</taxon>
        <taxon>Fungi</taxon>
        <taxon>Dikarya</taxon>
        <taxon>Basidiomycota</taxon>
        <taxon>Agaricomycotina</taxon>
        <taxon>Tremellomycetes</taxon>
        <taxon>Filobasidiales</taxon>
        <taxon>Filobasidiaceae</taxon>
        <taxon>Naganishia</taxon>
    </lineage>
</organism>
<proteinExistence type="predicted"/>
<accession>A0ACC2WUB8</accession>
<reference evidence="1" key="1">
    <citation type="submission" date="2023-04" db="EMBL/GenBank/DDBJ databases">
        <title>Draft Genome sequencing of Naganishia species isolated from polar environments using Oxford Nanopore Technology.</title>
        <authorList>
            <person name="Leo P."/>
            <person name="Venkateswaran K."/>
        </authorList>
    </citation>
    <scope>NUCLEOTIDE SEQUENCE</scope>
    <source>
        <strain evidence="1">MNA-CCFEE 5262</strain>
    </source>
</reference>
<evidence type="ECO:0000313" key="2">
    <source>
        <dbReference type="Proteomes" id="UP001230649"/>
    </source>
</evidence>
<dbReference type="EMBL" id="JASBWS010000006">
    <property type="protein sequence ID" value="KAJ9115237.1"/>
    <property type="molecule type" value="Genomic_DNA"/>
</dbReference>
<dbReference type="Proteomes" id="UP001230649">
    <property type="component" value="Unassembled WGS sequence"/>
</dbReference>
<keyword evidence="2" id="KW-1185">Reference proteome</keyword>
<gene>
    <name evidence="1" type="ORF">QFC20_001104</name>
</gene>
<sequence>MQVDRPNKRARVLPETADKPAKPRSTARLFAPFRALGFISNDVPFALQIRGTKGGIKGPNVNVVSCLGRSWAMWDAGKMNLLFVGPEEEAEIASLAVHNNDIFASAGPKVVRYQRGKQVAVYQASAADVKLGQILIFGEQLLALRQDGRGLLVWKISTLELESEIEFHSSFTATTMMHPATYLNKVIVGSAEGAIQLWNVRTMSLIHTFPAPKKTSAAVTTLAQSPAIDVIGVGHADGSVRVVDFKMGEEIFDVKMEEGGIAGLSFRMDGPPILATSSTNGSIAIWDLATKGRVLHVLRDAHEAPVSGLQWVMGQPLLISSSGDNSIKQWVFDADTAMPRLLKFRTGHHAPVNCIRYYGEDGKQILTAGRDRALRYTSVVRDSRSHELSQGHLAKKASNLSVSVTSLKFQPVLAMSSSSTRSKDWEDVVTAHMNDSYARTWRVQDKKAGRWSLDVQDGAVKTVCVTACGNYAIAGSSTGQIRSFNLQSGHERKIFNLAGVTQPTQKSRNLARNKAVRVGKSVTGLATDALNRTLIASTLDGNLNFFDFHTTLLEHTMTMPSTITQINLNRDSGLLAVVCDDLVVRLVDIETRRIVREMAGFRGRVLDLAFSPDSRWLVTTSLDSIVRTYDVPTGQLVDAFRTTSISTSLTFSPTGDFLATAQVDSVGVFLWANKAQFSEVALRHIDEDDITNVSMPSVHGTDDDADLEGITPVGEPEYQDIYTTPDQIAEEMMTLSLVPRSKWQTLLNLDTIRVRNKPKDAPKAAEQAPFFLPTGDDDTGIRADFSSAFVESDFTIRLAKEDPSGGYNAFFEYIKSLSPAKIDLEIRSLLSLEHLELFIRALIARLKTHKDFEVVQALLNVCLTIHADLLMENAELRAALEELLAEQKKESGRLMNLISYSLGTISFLRSGA</sequence>